<keyword evidence="1" id="KW-0812">Transmembrane</keyword>
<gene>
    <name evidence="2" type="ORF">H1R20_g13543</name>
</gene>
<sequence>MYIRVWALGGNTKKLGAALLVQFLGIHIAIYTVLGIFLRGVEYRPSPLPRIVACMPTDTNTTKLTTVYAIIVASETSKQAYLTPTTVQKGTDLSPLSQSQPTVIMMISIFIGFYRYKASNNRLLSVFHRDGIFYFVTLAGVTTANIIFDSAAPLEYRFMLAAPLSSLSLSSQLSHSPQGCLHSILSCRLILHLHEFAEKEISTPESQQNKSSLQFAVSAATEMTAGINSNRVPHETEIKEEC</sequence>
<feature type="transmembrane region" description="Helical" evidence="1">
    <location>
        <begin position="15"/>
        <end position="38"/>
    </location>
</feature>
<protein>
    <submittedName>
        <fullName evidence="2">Uncharacterized protein</fullName>
    </submittedName>
</protein>
<comment type="caution">
    <text evidence="2">The sequence shown here is derived from an EMBL/GenBank/DDBJ whole genome shotgun (WGS) entry which is preliminary data.</text>
</comment>
<evidence type="ECO:0000256" key="1">
    <source>
        <dbReference type="SAM" id="Phobius"/>
    </source>
</evidence>
<name>A0A9W8IVP0_9AGAR</name>
<dbReference type="AlphaFoldDB" id="A0A9W8IVP0"/>
<dbReference type="EMBL" id="JANBPK010001318">
    <property type="protein sequence ID" value="KAJ2923550.1"/>
    <property type="molecule type" value="Genomic_DNA"/>
</dbReference>
<feature type="non-terminal residue" evidence="2">
    <location>
        <position position="242"/>
    </location>
</feature>
<proteinExistence type="predicted"/>
<accession>A0A9W8IVP0</accession>
<organism evidence="2 3">
    <name type="scientific">Candolleomyces eurysporus</name>
    <dbReference type="NCBI Taxonomy" id="2828524"/>
    <lineage>
        <taxon>Eukaryota</taxon>
        <taxon>Fungi</taxon>
        <taxon>Dikarya</taxon>
        <taxon>Basidiomycota</taxon>
        <taxon>Agaricomycotina</taxon>
        <taxon>Agaricomycetes</taxon>
        <taxon>Agaricomycetidae</taxon>
        <taxon>Agaricales</taxon>
        <taxon>Agaricineae</taxon>
        <taxon>Psathyrellaceae</taxon>
        <taxon>Candolleomyces</taxon>
    </lineage>
</organism>
<dbReference type="Proteomes" id="UP001140091">
    <property type="component" value="Unassembled WGS sequence"/>
</dbReference>
<feature type="transmembrane region" description="Helical" evidence="1">
    <location>
        <begin position="131"/>
        <end position="148"/>
    </location>
</feature>
<evidence type="ECO:0000313" key="2">
    <source>
        <dbReference type="EMBL" id="KAJ2923550.1"/>
    </source>
</evidence>
<dbReference type="OrthoDB" id="2675435at2759"/>
<reference evidence="2" key="1">
    <citation type="submission" date="2022-06" db="EMBL/GenBank/DDBJ databases">
        <title>Genome Sequence of Candolleomyces eurysporus.</title>
        <authorList>
            <person name="Buettner E."/>
        </authorList>
    </citation>
    <scope>NUCLEOTIDE SEQUENCE</scope>
    <source>
        <strain evidence="2">VTCC 930004</strain>
    </source>
</reference>
<keyword evidence="1" id="KW-0472">Membrane</keyword>
<evidence type="ECO:0000313" key="3">
    <source>
        <dbReference type="Proteomes" id="UP001140091"/>
    </source>
</evidence>
<keyword evidence="1" id="KW-1133">Transmembrane helix</keyword>
<keyword evidence="3" id="KW-1185">Reference proteome</keyword>